<dbReference type="Proteomes" id="UP000296049">
    <property type="component" value="Unassembled WGS sequence"/>
</dbReference>
<sequence length="124" mass="13312">MVHVTDEEDTSTEEQCPLQGRLPSVSIATLNGVVRGLLFIVLSLAVKMQVGRNDKIPMAERDRRPVKEPPPLGEATILSPRANPIEKSQGRRGEFQLSGAASGMKRAERSKLAPGAAAAAGDRR</sequence>
<protein>
    <submittedName>
        <fullName evidence="3">Uncharacterized protein</fullName>
    </submittedName>
</protein>
<evidence type="ECO:0000256" key="1">
    <source>
        <dbReference type="SAM" id="MobiDB-lite"/>
    </source>
</evidence>
<organism evidence="3 4">
    <name type="scientific">Anas platyrhynchos</name>
    <name type="common">Mallard</name>
    <name type="synonym">Anas boschas</name>
    <dbReference type="NCBI Taxonomy" id="8839"/>
    <lineage>
        <taxon>Eukaryota</taxon>
        <taxon>Metazoa</taxon>
        <taxon>Chordata</taxon>
        <taxon>Craniata</taxon>
        <taxon>Vertebrata</taxon>
        <taxon>Euteleostomi</taxon>
        <taxon>Archelosauria</taxon>
        <taxon>Archosauria</taxon>
        <taxon>Dinosauria</taxon>
        <taxon>Saurischia</taxon>
        <taxon>Theropoda</taxon>
        <taxon>Coelurosauria</taxon>
        <taxon>Aves</taxon>
        <taxon>Neognathae</taxon>
        <taxon>Galloanserae</taxon>
        <taxon>Anseriformes</taxon>
        <taxon>Anatidae</taxon>
        <taxon>Anatinae</taxon>
        <taxon>Anas</taxon>
    </lineage>
</organism>
<feature type="transmembrane region" description="Helical" evidence="2">
    <location>
        <begin position="27"/>
        <end position="46"/>
    </location>
</feature>
<evidence type="ECO:0000313" key="4">
    <source>
        <dbReference type="Proteomes" id="UP000296049"/>
    </source>
</evidence>
<evidence type="ECO:0000256" key="2">
    <source>
        <dbReference type="SAM" id="Phobius"/>
    </source>
</evidence>
<keyword evidence="2" id="KW-1133">Transmembrane helix</keyword>
<keyword evidence="2" id="KW-0472">Membrane</keyword>
<evidence type="ECO:0000313" key="3">
    <source>
        <dbReference type="EMBL" id="EOB02002.1"/>
    </source>
</evidence>
<gene>
    <name evidence="3" type="ORF">Anapl_16132</name>
</gene>
<dbReference type="EMBL" id="KB743006">
    <property type="protein sequence ID" value="EOB02002.1"/>
    <property type="molecule type" value="Genomic_DNA"/>
</dbReference>
<feature type="compositionally biased region" description="Low complexity" evidence="1">
    <location>
        <begin position="113"/>
        <end position="124"/>
    </location>
</feature>
<proteinExistence type="predicted"/>
<feature type="region of interest" description="Disordered" evidence="1">
    <location>
        <begin position="56"/>
        <end position="124"/>
    </location>
</feature>
<dbReference type="AlphaFoldDB" id="R0JXI6"/>
<reference evidence="4" key="1">
    <citation type="journal article" date="2013" name="Nat. Genet.">
        <title>The duck genome and transcriptome provide insight into an avian influenza virus reservoir species.</title>
        <authorList>
            <person name="Huang Y."/>
            <person name="Li Y."/>
            <person name="Burt D.W."/>
            <person name="Chen H."/>
            <person name="Zhang Y."/>
            <person name="Qian W."/>
            <person name="Kim H."/>
            <person name="Gan S."/>
            <person name="Zhao Y."/>
            <person name="Li J."/>
            <person name="Yi K."/>
            <person name="Feng H."/>
            <person name="Zhu P."/>
            <person name="Li B."/>
            <person name="Liu Q."/>
            <person name="Fairley S."/>
            <person name="Magor K.E."/>
            <person name="Du Z."/>
            <person name="Hu X."/>
            <person name="Goodman L."/>
            <person name="Tafer H."/>
            <person name="Vignal A."/>
            <person name="Lee T."/>
            <person name="Kim K.W."/>
            <person name="Sheng Z."/>
            <person name="An Y."/>
            <person name="Searle S."/>
            <person name="Herrero J."/>
            <person name="Groenen M.A."/>
            <person name="Crooijmans R.P."/>
            <person name="Faraut T."/>
            <person name="Cai Q."/>
            <person name="Webster R.G."/>
            <person name="Aldridge J.R."/>
            <person name="Warren W.C."/>
            <person name="Bartschat S."/>
            <person name="Kehr S."/>
            <person name="Marz M."/>
            <person name="Stadler P.F."/>
            <person name="Smith J."/>
            <person name="Kraus R.H."/>
            <person name="Zhao Y."/>
            <person name="Ren L."/>
            <person name="Fei J."/>
            <person name="Morisson M."/>
            <person name="Kaiser P."/>
            <person name="Griffin D.K."/>
            <person name="Rao M."/>
            <person name="Pitel F."/>
            <person name="Wang J."/>
            <person name="Li N."/>
        </authorList>
    </citation>
    <scope>NUCLEOTIDE SEQUENCE [LARGE SCALE GENOMIC DNA]</scope>
</reference>
<keyword evidence="2" id="KW-0812">Transmembrane</keyword>
<name>R0JXI6_ANAPL</name>
<keyword evidence="4" id="KW-1185">Reference proteome</keyword>
<accession>R0JXI6</accession>
<feature type="compositionally biased region" description="Basic and acidic residues" evidence="1">
    <location>
        <begin position="56"/>
        <end position="67"/>
    </location>
</feature>